<keyword evidence="3" id="KW-1185">Reference proteome</keyword>
<dbReference type="OrthoDB" id="5043642at2759"/>
<dbReference type="Pfam" id="PF11927">
    <property type="entry name" value="HODM_asu-like"/>
    <property type="match status" value="1"/>
</dbReference>
<feature type="transmembrane region" description="Helical" evidence="1">
    <location>
        <begin position="12"/>
        <end position="30"/>
    </location>
</feature>
<keyword evidence="1" id="KW-0472">Membrane</keyword>
<comment type="caution">
    <text evidence="2">The sequence shown here is derived from an EMBL/GenBank/DDBJ whole genome shotgun (WGS) entry which is preliminary data.</text>
</comment>
<keyword evidence="1" id="KW-1133">Transmembrane helix</keyword>
<reference evidence="2" key="1">
    <citation type="submission" date="2018-04" db="EMBL/GenBank/DDBJ databases">
        <title>Whole genome sequencing of Hypsizygus marmoreus.</title>
        <authorList>
            <person name="Choi I.-G."/>
            <person name="Min B."/>
            <person name="Kim J.-G."/>
            <person name="Kim S."/>
            <person name="Oh Y.-L."/>
            <person name="Kong W.-S."/>
            <person name="Park H."/>
            <person name="Jeong J."/>
            <person name="Song E.-S."/>
        </authorList>
    </citation>
    <scope>NUCLEOTIDE SEQUENCE [LARGE SCALE GENOMIC DNA]</scope>
    <source>
        <strain evidence="2">51987-8</strain>
    </source>
</reference>
<dbReference type="EMBL" id="LUEZ02000055">
    <property type="protein sequence ID" value="RDB20997.1"/>
    <property type="molecule type" value="Genomic_DNA"/>
</dbReference>
<evidence type="ECO:0000256" key="1">
    <source>
        <dbReference type="SAM" id="Phobius"/>
    </source>
</evidence>
<protein>
    <submittedName>
        <fullName evidence="2">Uncharacterized protein</fullName>
    </submittedName>
</protein>
<keyword evidence="1" id="KW-0812">Transmembrane</keyword>
<dbReference type="STRING" id="39966.A0A369JKA8"/>
<organism evidence="2 3">
    <name type="scientific">Hypsizygus marmoreus</name>
    <name type="common">White beech mushroom</name>
    <name type="synonym">Agaricus marmoreus</name>
    <dbReference type="NCBI Taxonomy" id="39966"/>
    <lineage>
        <taxon>Eukaryota</taxon>
        <taxon>Fungi</taxon>
        <taxon>Dikarya</taxon>
        <taxon>Basidiomycota</taxon>
        <taxon>Agaricomycotina</taxon>
        <taxon>Agaricomycetes</taxon>
        <taxon>Agaricomycetidae</taxon>
        <taxon>Agaricales</taxon>
        <taxon>Tricholomatineae</taxon>
        <taxon>Lyophyllaceae</taxon>
        <taxon>Hypsizygus</taxon>
    </lineage>
</organism>
<sequence length="405" mass="47129">MDVTPRMTILNVASFSAVCFCLALAAYICFRAFESGRALPDYFKLSGVPPPNPLLEFNIDKAKARPYRPFRWAYHQHMSLKKMEPDWWLELESTYRKRIVQRKQLYAIHGKRIIDAMPGSELACKELMEMVLQFLCARYPKQFQYDSRTGIFHNNILDTHLDIATMKPLEVLLDNIPEDFLITLQDEKTGLYVLRAGVACSAVGWNISTKIGKPLHAIHDPVPDYKEKMEFSMDRCPSRLLIKIQILIYSVCRYFSKMPCDKPIQRGSWSLEIGQPLFVQPGDEQFESRNIQLNDLDIKDVYLRVDWQTLRRLPTSRAIVFSFKALFTPVTDFRNEPYIPKLVAKVLREGKKNLLDYKATSHVEHCVLPALDGWAREQEEKGWVPKDWNERTLDEDPYFPGWNKA</sequence>
<dbReference type="InParanoid" id="A0A369JKA8"/>
<evidence type="ECO:0000313" key="3">
    <source>
        <dbReference type="Proteomes" id="UP000076154"/>
    </source>
</evidence>
<accession>A0A369JKA8</accession>
<gene>
    <name evidence="2" type="ORF">Hypma_011423</name>
</gene>
<name>A0A369JKA8_HYPMA</name>
<dbReference type="Proteomes" id="UP000076154">
    <property type="component" value="Unassembled WGS sequence"/>
</dbReference>
<dbReference type="InterPro" id="IPR021848">
    <property type="entry name" value="HODM_asu-like"/>
</dbReference>
<dbReference type="AlphaFoldDB" id="A0A369JKA8"/>
<proteinExistence type="predicted"/>
<evidence type="ECO:0000313" key="2">
    <source>
        <dbReference type="EMBL" id="RDB20997.1"/>
    </source>
</evidence>